<sequence length="840" mass="96276">SMEHLKKKLSEYDQEHLLTFWEELVDEDRNQLENDIDELDLQEVTAYFKKAVESSQTIAQNTLDDKIQPIDQTKIASVKTSTEEELNTYKEHGLKEIAQGCVAVLLLAGGQGTRLGVTYPKGMYDVALPSHKTLFQLQAERILYLQSMAQQQCGKHGEITWYILTSEATHDATVEYLNKRNYFGLKEKNVKTFKQGMLPCFTFDGKIILDTKYRVSKAPDGNGGLYRALKAQGILNDMEQRGIRSVHVHSVDNILVKVADPIFIGYCLLSETDCGVKVIEKSSPSEAVGIVCKIKFIYKVYIIILFRLIIGNEITAIHHLVEAHAVILRQHILHRYQKTQMRESVRNESQIYGLRPTHVKFETKFTDNSESLKAKLLDLPKEWYIIQVTAPYESPTISRYEKRTSNVMHAIHITILPTGTSDIDPLCITVPRPTTQVSYDVCKEIRQLLDGYTSALKTTYTNNKQYWTMRVNQNNKMKTAISALENVWLREWRVLFMADLIEDLEMVDEIHQMINKLISDFKSSNEISKRCRWLLRKVATGACFLTREEIARAIKFLLPKHEKLANNIILSIYGKLPYIKNLDNTKRKTLVLIIDEKHIDYIAFEAMEIVKDHPITRFPSLHVAYALFKEHEDTILDGCKLIKAKEDMGICVVNPSGDLDKMEKRMKLFMDFWLPKWKSCYNTRPSEEMYTGHGNGIEYLSGEDIERMRVKSTVLLFGCSSVKLFMIGGRYPPYGVSNQYLIACSPCLLGMLWEVTDADIDKMTANFMSNWIPSSSEKSWTEIDKDKWISGTLKFIKNGAKDKPEMESEMLRVVAKAKNSCLHYMTAAAIVIRGLPVKIV</sequence>
<dbReference type="EMBL" id="KQ976424">
    <property type="protein sequence ID" value="KYM88511.1"/>
    <property type="molecule type" value="Genomic_DNA"/>
</dbReference>
<keyword evidence="9" id="KW-1185">Reference proteome</keyword>
<dbReference type="GO" id="GO:0006048">
    <property type="term" value="P:UDP-N-acetylglucosamine biosynthetic process"/>
    <property type="evidence" value="ECO:0007669"/>
    <property type="project" value="TreeGrafter"/>
</dbReference>
<gene>
    <name evidence="8" type="ORF">ALC53_02994</name>
</gene>
<dbReference type="PANTHER" id="PTHR11952:SF2">
    <property type="entry name" value="LD24639P"/>
    <property type="match status" value="1"/>
</dbReference>
<dbReference type="GO" id="GO:0004197">
    <property type="term" value="F:cysteine-type endopeptidase activity"/>
    <property type="evidence" value="ECO:0007669"/>
    <property type="project" value="InterPro"/>
</dbReference>
<dbReference type="GO" id="GO:0006508">
    <property type="term" value="P:proteolysis"/>
    <property type="evidence" value="ECO:0007669"/>
    <property type="project" value="InterPro"/>
</dbReference>
<dbReference type="STRING" id="520822.A0A195BRC6"/>
<dbReference type="PANTHER" id="PTHR11952">
    <property type="entry name" value="UDP- GLUCOSE PYROPHOSPHORYLASE"/>
    <property type="match status" value="1"/>
</dbReference>
<accession>A0A195BRC6</accession>
<dbReference type="InterPro" id="IPR029044">
    <property type="entry name" value="Nucleotide-diphossugar_trans"/>
</dbReference>
<dbReference type="Pfam" id="PF03568">
    <property type="entry name" value="Separin_C"/>
    <property type="match status" value="1"/>
</dbReference>
<dbReference type="Proteomes" id="UP000078540">
    <property type="component" value="Unassembled WGS sequence"/>
</dbReference>
<dbReference type="PROSITE" id="PS51700">
    <property type="entry name" value="SEPARIN"/>
    <property type="match status" value="1"/>
</dbReference>
<evidence type="ECO:0000259" key="7">
    <source>
        <dbReference type="PROSITE" id="PS51700"/>
    </source>
</evidence>
<organism evidence="8 9">
    <name type="scientific">Atta colombica</name>
    <dbReference type="NCBI Taxonomy" id="520822"/>
    <lineage>
        <taxon>Eukaryota</taxon>
        <taxon>Metazoa</taxon>
        <taxon>Ecdysozoa</taxon>
        <taxon>Arthropoda</taxon>
        <taxon>Hexapoda</taxon>
        <taxon>Insecta</taxon>
        <taxon>Pterygota</taxon>
        <taxon>Neoptera</taxon>
        <taxon>Endopterygota</taxon>
        <taxon>Hymenoptera</taxon>
        <taxon>Apocrita</taxon>
        <taxon>Aculeata</taxon>
        <taxon>Formicoidea</taxon>
        <taxon>Formicidae</taxon>
        <taxon>Myrmicinae</taxon>
        <taxon>Atta</taxon>
    </lineage>
</organism>
<evidence type="ECO:0000256" key="6">
    <source>
        <dbReference type="ARBA" id="ARBA00048493"/>
    </source>
</evidence>
<dbReference type="AlphaFoldDB" id="A0A195BRC6"/>
<dbReference type="InterPro" id="IPR030397">
    <property type="entry name" value="SEPARIN_core_dom"/>
</dbReference>
<protein>
    <recommendedName>
        <fullName evidence="3">UDP-N-acetylglucosamine diphosphorylase</fullName>
        <ecNumber evidence="3">2.7.7.23</ecNumber>
    </recommendedName>
</protein>
<reference evidence="8 9" key="1">
    <citation type="submission" date="2015-09" db="EMBL/GenBank/DDBJ databases">
        <title>Atta colombica WGS genome.</title>
        <authorList>
            <person name="Nygaard S."/>
            <person name="Hu H."/>
            <person name="Boomsma J."/>
            <person name="Zhang G."/>
        </authorList>
    </citation>
    <scope>NUCLEOTIDE SEQUENCE [LARGE SCALE GENOMIC DNA]</scope>
    <source>
        <strain evidence="8">Treedump-2</strain>
        <tissue evidence="8">Whole body</tissue>
    </source>
</reference>
<evidence type="ECO:0000256" key="5">
    <source>
        <dbReference type="ARBA" id="ARBA00022695"/>
    </source>
</evidence>
<evidence type="ECO:0000256" key="4">
    <source>
        <dbReference type="ARBA" id="ARBA00022679"/>
    </source>
</evidence>
<dbReference type="EC" id="2.7.7.23" evidence="3"/>
<keyword evidence="4" id="KW-0808">Transferase</keyword>
<dbReference type="Pfam" id="PF01704">
    <property type="entry name" value="UDPGP"/>
    <property type="match status" value="1"/>
</dbReference>
<evidence type="ECO:0000256" key="3">
    <source>
        <dbReference type="ARBA" id="ARBA00012457"/>
    </source>
</evidence>
<comment type="pathway">
    <text evidence="1">Nucleotide-sugar biosynthesis; UDP-N-acetyl-alpha-D-glucosamine biosynthesis; UDP-N-acetyl-alpha-D-glucosamine from N-acetyl-alpha-D-glucosamine 1-phosphate: step 1/1.</text>
</comment>
<evidence type="ECO:0000313" key="8">
    <source>
        <dbReference type="EMBL" id="KYM88511.1"/>
    </source>
</evidence>
<dbReference type="Gene3D" id="3.90.550.10">
    <property type="entry name" value="Spore Coat Polysaccharide Biosynthesis Protein SpsA, Chain A"/>
    <property type="match status" value="1"/>
</dbReference>
<comment type="catalytic activity">
    <reaction evidence="6">
        <text>N-acetyl-alpha-D-glucosamine 1-phosphate + UTP + H(+) = UDP-N-acetyl-alpha-D-glucosamine + diphosphate</text>
        <dbReference type="Rhea" id="RHEA:13509"/>
        <dbReference type="ChEBI" id="CHEBI:15378"/>
        <dbReference type="ChEBI" id="CHEBI:33019"/>
        <dbReference type="ChEBI" id="CHEBI:46398"/>
        <dbReference type="ChEBI" id="CHEBI:57705"/>
        <dbReference type="ChEBI" id="CHEBI:57776"/>
        <dbReference type="EC" id="2.7.7.23"/>
    </reaction>
</comment>
<dbReference type="InterPro" id="IPR039741">
    <property type="entry name" value="UDP-sugar_pyrophosphorylase"/>
</dbReference>
<evidence type="ECO:0000256" key="2">
    <source>
        <dbReference type="ARBA" id="ARBA00010401"/>
    </source>
</evidence>
<feature type="domain" description="Peptidase C50" evidence="7">
    <location>
        <begin position="646"/>
        <end position="730"/>
    </location>
</feature>
<comment type="similarity">
    <text evidence="2">Belongs to the UDPGP type 1 family.</text>
</comment>
<feature type="non-terminal residue" evidence="8">
    <location>
        <position position="1"/>
    </location>
</feature>
<dbReference type="GO" id="GO:0003977">
    <property type="term" value="F:UDP-N-acetylglucosamine diphosphorylase activity"/>
    <property type="evidence" value="ECO:0007669"/>
    <property type="project" value="UniProtKB-EC"/>
</dbReference>
<dbReference type="SUPFAM" id="SSF53448">
    <property type="entry name" value="Nucleotide-diphospho-sugar transferases"/>
    <property type="match status" value="1"/>
</dbReference>
<dbReference type="InterPro" id="IPR002618">
    <property type="entry name" value="UDPGP_fam"/>
</dbReference>
<evidence type="ECO:0000313" key="9">
    <source>
        <dbReference type="Proteomes" id="UP000078540"/>
    </source>
</evidence>
<evidence type="ECO:0000256" key="1">
    <source>
        <dbReference type="ARBA" id="ARBA00005208"/>
    </source>
</evidence>
<proteinExistence type="inferred from homology"/>
<name>A0A195BRC6_9HYME</name>
<keyword evidence="5" id="KW-0548">Nucleotidyltransferase</keyword>